<dbReference type="Pfam" id="PF08032">
    <property type="entry name" value="SpoU_sub_bind"/>
    <property type="match status" value="1"/>
</dbReference>
<evidence type="ECO:0000256" key="1">
    <source>
        <dbReference type="ARBA" id="ARBA00007228"/>
    </source>
</evidence>
<reference evidence="7" key="1">
    <citation type="submission" date="2016-10" db="EMBL/GenBank/DDBJ databases">
        <authorList>
            <person name="Varghese N."/>
        </authorList>
    </citation>
    <scope>NUCLEOTIDE SEQUENCE [LARGE SCALE GENOMIC DNA]</scope>
    <source>
        <strain evidence="7">DSM 17980</strain>
    </source>
</reference>
<evidence type="ECO:0000256" key="4">
    <source>
        <dbReference type="SAM" id="MobiDB-lite"/>
    </source>
</evidence>
<evidence type="ECO:0000259" key="5">
    <source>
        <dbReference type="SMART" id="SM00967"/>
    </source>
</evidence>
<gene>
    <name evidence="6" type="ORF">SAMN05421543_10616</name>
</gene>
<dbReference type="PANTHER" id="PTHR46429:SF1">
    <property type="entry name" value="23S RRNA (GUANOSINE-2'-O-)-METHYLTRANSFERASE RLMB"/>
    <property type="match status" value="1"/>
</dbReference>
<dbReference type="InterPro" id="IPR004441">
    <property type="entry name" value="rRNA_MeTrfase_TrmH"/>
</dbReference>
<dbReference type="GO" id="GO:0006396">
    <property type="term" value="P:RNA processing"/>
    <property type="evidence" value="ECO:0007669"/>
    <property type="project" value="InterPro"/>
</dbReference>
<dbReference type="SMART" id="SM00967">
    <property type="entry name" value="SpoU_sub_bind"/>
    <property type="match status" value="1"/>
</dbReference>
<dbReference type="InterPro" id="IPR029028">
    <property type="entry name" value="Alpha/beta_knot_MTases"/>
</dbReference>
<sequence length="285" mass="30331">MRASRRTSNPREARTARRDQPGRREQPARRATPATPDWADAADALGAGAIVGRHPVLEALKSGRPINKILVADSAEGGSLTEILGRARSAGIVVQSVPRQSLSRMFGDAHQGVAAYVAPRAYVELDDVIARDTGQPPLVLLLDEVTDPANFGAILRTAEATAVQGVVIPKRRAVPLTEAVAKAAAGAVEYVPVARVANLVQAMERLKEAGYWLVGADVAGAHLYTEVDYRGAMALVIGAEGKGLSRLVKEHCDYLVRLPMLGHLQSLNASVAAGVMLYEVVRQRA</sequence>
<dbReference type="GO" id="GO:0008173">
    <property type="term" value="F:RNA methyltransferase activity"/>
    <property type="evidence" value="ECO:0007669"/>
    <property type="project" value="InterPro"/>
</dbReference>
<dbReference type="GO" id="GO:0003723">
    <property type="term" value="F:RNA binding"/>
    <property type="evidence" value="ECO:0007669"/>
    <property type="project" value="InterPro"/>
</dbReference>
<dbReference type="SUPFAM" id="SSF75217">
    <property type="entry name" value="alpha/beta knot"/>
    <property type="match status" value="1"/>
</dbReference>
<dbReference type="InterPro" id="IPR013123">
    <property type="entry name" value="SpoU_subst-bd"/>
</dbReference>
<accession>A0A1I7I5V5</accession>
<feature type="region of interest" description="Disordered" evidence="4">
    <location>
        <begin position="1"/>
        <end position="35"/>
    </location>
</feature>
<evidence type="ECO:0000256" key="2">
    <source>
        <dbReference type="ARBA" id="ARBA00022603"/>
    </source>
</evidence>
<name>A0A1I7I5V5_9BACL</name>
<dbReference type="RefSeq" id="WP_083430262.1">
    <property type="nucleotide sequence ID" value="NZ_FPBV01000006.1"/>
</dbReference>
<feature type="domain" description="RNA 2-O ribose methyltransferase substrate binding" evidence="5">
    <location>
        <begin position="49"/>
        <end position="123"/>
    </location>
</feature>
<keyword evidence="2 6" id="KW-0489">Methyltransferase</keyword>
<dbReference type="FunFam" id="3.40.1280.10:FF:000008">
    <property type="entry name" value="Group 3 RNA methyltransferase TrmH"/>
    <property type="match status" value="1"/>
</dbReference>
<evidence type="ECO:0000313" key="6">
    <source>
        <dbReference type="EMBL" id="SFU68340.1"/>
    </source>
</evidence>
<dbReference type="InterPro" id="IPR029064">
    <property type="entry name" value="Ribosomal_eL30-like_sf"/>
</dbReference>
<protein>
    <submittedName>
        <fullName evidence="6">23S rRNA (Guanosine2251-2'-O)-methyltransferase</fullName>
    </submittedName>
</protein>
<dbReference type="SUPFAM" id="SSF55315">
    <property type="entry name" value="L30e-like"/>
    <property type="match status" value="1"/>
</dbReference>
<dbReference type="InterPro" id="IPR001537">
    <property type="entry name" value="SpoU_MeTrfase"/>
</dbReference>
<organism evidence="6 7">
    <name type="scientific">Alicyclobacillus macrosporangiidus</name>
    <dbReference type="NCBI Taxonomy" id="392015"/>
    <lineage>
        <taxon>Bacteria</taxon>
        <taxon>Bacillati</taxon>
        <taxon>Bacillota</taxon>
        <taxon>Bacilli</taxon>
        <taxon>Bacillales</taxon>
        <taxon>Alicyclobacillaceae</taxon>
        <taxon>Alicyclobacillus</taxon>
    </lineage>
</organism>
<dbReference type="Pfam" id="PF00588">
    <property type="entry name" value="SpoU_methylase"/>
    <property type="match status" value="1"/>
</dbReference>
<keyword evidence="3 6" id="KW-0808">Transferase</keyword>
<dbReference type="InterPro" id="IPR029026">
    <property type="entry name" value="tRNA_m1G_MTases_N"/>
</dbReference>
<evidence type="ECO:0000313" key="7">
    <source>
        <dbReference type="Proteomes" id="UP000183508"/>
    </source>
</evidence>
<proteinExistence type="inferred from homology"/>
<dbReference type="STRING" id="392015.SAMN05421543_10616"/>
<comment type="similarity">
    <text evidence="1">Belongs to the class IV-like SAM-binding methyltransferase superfamily. RNA methyltransferase TrmH family.</text>
</comment>
<dbReference type="Gene3D" id="3.30.1330.30">
    <property type="match status" value="1"/>
</dbReference>
<dbReference type="NCBIfam" id="TIGR00186">
    <property type="entry name" value="rRNA_methyl_3"/>
    <property type="match status" value="1"/>
</dbReference>
<dbReference type="Proteomes" id="UP000183508">
    <property type="component" value="Unassembled WGS sequence"/>
</dbReference>
<evidence type="ECO:0000256" key="3">
    <source>
        <dbReference type="ARBA" id="ARBA00022679"/>
    </source>
</evidence>
<dbReference type="eggNOG" id="COG3688">
    <property type="taxonomic scope" value="Bacteria"/>
</dbReference>
<dbReference type="CDD" id="cd18103">
    <property type="entry name" value="SpoU-like_RlmB"/>
    <property type="match status" value="1"/>
</dbReference>
<feature type="compositionally biased region" description="Basic and acidic residues" evidence="4">
    <location>
        <begin position="9"/>
        <end position="28"/>
    </location>
</feature>
<dbReference type="eggNOG" id="COG0566">
    <property type="taxonomic scope" value="Bacteria"/>
</dbReference>
<keyword evidence="7" id="KW-1185">Reference proteome</keyword>
<dbReference type="Gene3D" id="3.40.1280.10">
    <property type="match status" value="1"/>
</dbReference>
<dbReference type="GO" id="GO:0032259">
    <property type="term" value="P:methylation"/>
    <property type="evidence" value="ECO:0007669"/>
    <property type="project" value="UniProtKB-KW"/>
</dbReference>
<dbReference type="OrthoDB" id="9794400at2"/>
<dbReference type="PANTHER" id="PTHR46429">
    <property type="entry name" value="23S RRNA (GUANOSINE-2'-O-)-METHYLTRANSFERASE RLMB"/>
    <property type="match status" value="1"/>
</dbReference>
<dbReference type="GO" id="GO:0005829">
    <property type="term" value="C:cytosol"/>
    <property type="evidence" value="ECO:0007669"/>
    <property type="project" value="TreeGrafter"/>
</dbReference>
<dbReference type="AlphaFoldDB" id="A0A1I7I5V5"/>
<dbReference type="EMBL" id="FPBV01000006">
    <property type="protein sequence ID" value="SFU68340.1"/>
    <property type="molecule type" value="Genomic_DNA"/>
</dbReference>